<evidence type="ECO:0000256" key="13">
    <source>
        <dbReference type="ARBA" id="ARBA00031533"/>
    </source>
</evidence>
<evidence type="ECO:0000256" key="4">
    <source>
        <dbReference type="ARBA" id="ARBA00012564"/>
    </source>
</evidence>
<dbReference type="Pfam" id="PF11838">
    <property type="entry name" value="ERAP1_C"/>
    <property type="match status" value="1"/>
</dbReference>
<dbReference type="InterPro" id="IPR014782">
    <property type="entry name" value="Peptidase_M1_dom"/>
</dbReference>
<dbReference type="GO" id="GO:0006508">
    <property type="term" value="P:proteolysis"/>
    <property type="evidence" value="ECO:0007669"/>
    <property type="project" value="UniProtKB-KW"/>
</dbReference>
<evidence type="ECO:0000259" key="14">
    <source>
        <dbReference type="Pfam" id="PF01433"/>
    </source>
</evidence>
<evidence type="ECO:0000256" key="6">
    <source>
        <dbReference type="ARBA" id="ARBA00022438"/>
    </source>
</evidence>
<evidence type="ECO:0000256" key="12">
    <source>
        <dbReference type="ARBA" id="ARBA00029811"/>
    </source>
</evidence>
<reference evidence="17 18" key="1">
    <citation type="submission" date="2017-06" db="EMBL/GenBank/DDBJ databases">
        <authorList>
            <consortium name="Pathogen Informatics"/>
        </authorList>
    </citation>
    <scope>NUCLEOTIDE SEQUENCE [LARGE SCALE GENOMIC DNA]</scope>
    <source>
        <strain evidence="17 18">NCTC11865</strain>
    </source>
</reference>
<dbReference type="CDD" id="cd09602">
    <property type="entry name" value="M1_APN"/>
    <property type="match status" value="1"/>
</dbReference>
<dbReference type="GO" id="GO:0043171">
    <property type="term" value="P:peptide catabolic process"/>
    <property type="evidence" value="ECO:0007669"/>
    <property type="project" value="TreeGrafter"/>
</dbReference>
<evidence type="ECO:0000259" key="16">
    <source>
        <dbReference type="Pfam" id="PF17900"/>
    </source>
</evidence>
<dbReference type="GO" id="GO:0070006">
    <property type="term" value="F:metalloaminopeptidase activity"/>
    <property type="evidence" value="ECO:0007669"/>
    <property type="project" value="TreeGrafter"/>
</dbReference>
<dbReference type="InterPro" id="IPR012778">
    <property type="entry name" value="Pept_M1_aminopeptidase"/>
</dbReference>
<dbReference type="KEGG" id="cgrn:4412665_01632"/>
<keyword evidence="11" id="KW-0482">Metalloprotease</keyword>
<evidence type="ECO:0000256" key="1">
    <source>
        <dbReference type="ARBA" id="ARBA00000098"/>
    </source>
</evidence>
<keyword evidence="6 17" id="KW-0031">Aminopeptidase</keyword>
<evidence type="ECO:0000256" key="7">
    <source>
        <dbReference type="ARBA" id="ARBA00022670"/>
    </source>
</evidence>
<dbReference type="InterPro" id="IPR024571">
    <property type="entry name" value="ERAP1-like_C_dom"/>
</dbReference>
<evidence type="ECO:0000256" key="8">
    <source>
        <dbReference type="ARBA" id="ARBA00022723"/>
    </source>
</evidence>
<dbReference type="Gene3D" id="2.60.40.1730">
    <property type="entry name" value="tricorn interacting facor f3 domain"/>
    <property type="match status" value="1"/>
</dbReference>
<keyword evidence="9 17" id="KW-0378">Hydrolase</keyword>
<dbReference type="InterPro" id="IPR045357">
    <property type="entry name" value="Aminopeptidase_N-like_N"/>
</dbReference>
<accession>A0A239WW85</accession>
<dbReference type="GO" id="GO:0016285">
    <property type="term" value="F:alanyl aminopeptidase activity"/>
    <property type="evidence" value="ECO:0007669"/>
    <property type="project" value="UniProtKB-EC"/>
</dbReference>
<dbReference type="InterPro" id="IPR050344">
    <property type="entry name" value="Peptidase_M1_aminopeptidases"/>
</dbReference>
<organism evidence="17 18">
    <name type="scientific">Cutibacterium granulosum</name>
    <dbReference type="NCBI Taxonomy" id="33011"/>
    <lineage>
        <taxon>Bacteria</taxon>
        <taxon>Bacillati</taxon>
        <taxon>Actinomycetota</taxon>
        <taxon>Actinomycetes</taxon>
        <taxon>Propionibacteriales</taxon>
        <taxon>Propionibacteriaceae</taxon>
        <taxon>Cutibacterium</taxon>
    </lineage>
</organism>
<proteinExistence type="inferred from homology"/>
<feature type="domain" description="ERAP1-like C-terminal" evidence="15">
    <location>
        <begin position="538"/>
        <end position="849"/>
    </location>
</feature>
<dbReference type="GO" id="GO:0005737">
    <property type="term" value="C:cytoplasm"/>
    <property type="evidence" value="ECO:0007669"/>
    <property type="project" value="TreeGrafter"/>
</dbReference>
<dbReference type="Proteomes" id="UP000215332">
    <property type="component" value="Chromosome 1"/>
</dbReference>
<gene>
    <name evidence="17" type="primary">pepN_2</name>
    <name evidence="17" type="ORF">SAMEA4412665_01632</name>
</gene>
<dbReference type="PRINTS" id="PR00756">
    <property type="entry name" value="ALADIPTASE"/>
</dbReference>
<dbReference type="AlphaFoldDB" id="A0A239WW85"/>
<dbReference type="InterPro" id="IPR001930">
    <property type="entry name" value="Peptidase_M1"/>
</dbReference>
<evidence type="ECO:0000256" key="2">
    <source>
        <dbReference type="ARBA" id="ARBA00001947"/>
    </source>
</evidence>
<dbReference type="eggNOG" id="COG0308">
    <property type="taxonomic scope" value="Bacteria"/>
</dbReference>
<comment type="similarity">
    <text evidence="3">Belongs to the peptidase M1 family.</text>
</comment>
<evidence type="ECO:0000259" key="15">
    <source>
        <dbReference type="Pfam" id="PF11838"/>
    </source>
</evidence>
<dbReference type="RefSeq" id="WP_065860514.1">
    <property type="nucleotide sequence ID" value="NZ_LT906441.1"/>
</dbReference>
<dbReference type="GO" id="GO:0005615">
    <property type="term" value="C:extracellular space"/>
    <property type="evidence" value="ECO:0007669"/>
    <property type="project" value="TreeGrafter"/>
</dbReference>
<dbReference type="InterPro" id="IPR042097">
    <property type="entry name" value="Aminopeptidase_N-like_N_sf"/>
</dbReference>
<dbReference type="EC" id="3.4.11.2" evidence="4"/>
<name>A0A239WW85_9ACTN</name>
<dbReference type="Gene3D" id="1.10.390.10">
    <property type="entry name" value="Neutral Protease Domain 2"/>
    <property type="match status" value="1"/>
</dbReference>
<dbReference type="GO" id="GO:0016020">
    <property type="term" value="C:membrane"/>
    <property type="evidence" value="ECO:0007669"/>
    <property type="project" value="TreeGrafter"/>
</dbReference>
<evidence type="ECO:0000256" key="3">
    <source>
        <dbReference type="ARBA" id="ARBA00010136"/>
    </source>
</evidence>
<comment type="catalytic activity">
    <reaction evidence="1">
        <text>Release of an N-terminal amino acid, Xaa-|-Yaa- from a peptide, amide or arylamide. Xaa is preferably Ala, but may be most amino acids including Pro (slow action). When a terminal hydrophobic residue is followed by a prolyl residue, the two may be released as an intact Xaa-Pro dipeptide.</text>
        <dbReference type="EC" id="3.4.11.2"/>
    </reaction>
</comment>
<keyword evidence="8" id="KW-0479">Metal-binding</keyword>
<dbReference type="SUPFAM" id="SSF55486">
    <property type="entry name" value="Metalloproteases ('zincins'), catalytic domain"/>
    <property type="match status" value="1"/>
</dbReference>
<dbReference type="PANTHER" id="PTHR11533:SF174">
    <property type="entry name" value="PUROMYCIN-SENSITIVE AMINOPEPTIDASE-RELATED"/>
    <property type="match status" value="1"/>
</dbReference>
<sequence>MNSLNITRDEAHRRSTIVTAHSYRVVVDLSGRDPRGEALADPTGTFVSSSTISFSSTGGQTHVDLVADGVYAVVLDGVPLDPAAHQGNRYPISVEAGEHCLTIIALCRYSHTGEGLHRFVDPADERVYLYSQFETADARRMFATFEQPDQKATFALQVIAPSHWVVVSNSPTPEPEDGPYDGMSRWSFAPTVPIATYLTALVAGEYHVDHGTITSTKGELGADILCRQSLKEHLDADRIRHITQRGFDVYESEFDYAYPFEKYDQSFVPEFNAGAMENAGCVTHRDEYLFRSRVTSAAHLNRDVTILHELAHMWFGDLVTMKWWDDLWLNESFAEWCSYHCRAVISAQDGGEDPWVSFANQRKTWGYTQDQLPTTHPIAADMVDLDAVEQNFDGITYAKGASTLKQLVAFVGQENFLAGVHEYFVAHEFGNTELADLLTKLHDASGRDLSDFTDTWLKTPGVNVMQADFDVDAQGNFTRFDVVQSASERFPVLRTHRMGIGIYSLRDGALVRTDGLEVDVHGERTPIAALVGHHRGDLVLLNDGDLTYAKVRLDDVSLATLEAHIDAITDPLARALCWASAWDMCRDGEMTAQDYVRLVTTGLGSETDLTAMQALAAQATMATERFAAASVRKDTRMALVSSLAAQLKGAEPGSDRQVALANGLIDAAGPEAVEVLQGWLADEEVPEGLTVDQGVRWRVLIALARLGAADEALIAAEQQRDGTSAGAEEAASARSAAADADLKAAAWHLATEDPTVPNETYRHITRSFIQPGQEDLLEPYAAKYLQLCEQISTGQGQWANAGHAQVQNALTFLFPATLADRAWLDGLYSWMRDAELNSTVLRVLLERADMAERALHCQNASGARG</sequence>
<dbReference type="EMBL" id="LT906441">
    <property type="protein sequence ID" value="SNV38078.1"/>
    <property type="molecule type" value="Genomic_DNA"/>
</dbReference>
<keyword evidence="10" id="KW-0862">Zinc</keyword>
<dbReference type="GO" id="GO:0042277">
    <property type="term" value="F:peptide binding"/>
    <property type="evidence" value="ECO:0007669"/>
    <property type="project" value="TreeGrafter"/>
</dbReference>
<feature type="domain" description="Peptidase M1 membrane alanine aminopeptidase" evidence="14">
    <location>
        <begin position="242"/>
        <end position="456"/>
    </location>
</feature>
<evidence type="ECO:0000256" key="9">
    <source>
        <dbReference type="ARBA" id="ARBA00022801"/>
    </source>
</evidence>
<evidence type="ECO:0000313" key="17">
    <source>
        <dbReference type="EMBL" id="SNV38078.1"/>
    </source>
</evidence>
<dbReference type="PANTHER" id="PTHR11533">
    <property type="entry name" value="PROTEASE M1 ZINC METALLOPROTEASE"/>
    <property type="match status" value="1"/>
</dbReference>
<comment type="cofactor">
    <cofactor evidence="2">
        <name>Zn(2+)</name>
        <dbReference type="ChEBI" id="CHEBI:29105"/>
    </cofactor>
</comment>
<evidence type="ECO:0000256" key="10">
    <source>
        <dbReference type="ARBA" id="ARBA00022833"/>
    </source>
</evidence>
<dbReference type="Pfam" id="PF17900">
    <property type="entry name" value="Peptidase_M1_N"/>
    <property type="match status" value="1"/>
</dbReference>
<evidence type="ECO:0000256" key="5">
    <source>
        <dbReference type="ARBA" id="ARBA00015611"/>
    </source>
</evidence>
<dbReference type="FunFam" id="1.10.390.10:FF:000004">
    <property type="entry name" value="Aminopeptidase N"/>
    <property type="match status" value="1"/>
</dbReference>
<protein>
    <recommendedName>
        <fullName evidence="5">Aminopeptidase N</fullName>
        <ecNumber evidence="4">3.4.11.2</ecNumber>
    </recommendedName>
    <alternativeName>
        <fullName evidence="12">Alanine aminopeptidase</fullName>
    </alternativeName>
    <alternativeName>
        <fullName evidence="13">Lysyl aminopeptidase</fullName>
    </alternativeName>
</protein>
<dbReference type="Pfam" id="PF01433">
    <property type="entry name" value="Peptidase_M1"/>
    <property type="match status" value="1"/>
</dbReference>
<dbReference type="InterPro" id="IPR027268">
    <property type="entry name" value="Peptidase_M4/M1_CTD_sf"/>
</dbReference>
<dbReference type="GO" id="GO:0008270">
    <property type="term" value="F:zinc ion binding"/>
    <property type="evidence" value="ECO:0007669"/>
    <property type="project" value="InterPro"/>
</dbReference>
<evidence type="ECO:0000313" key="18">
    <source>
        <dbReference type="Proteomes" id="UP000215332"/>
    </source>
</evidence>
<keyword evidence="7" id="KW-0645">Protease</keyword>
<dbReference type="NCBIfam" id="TIGR02412">
    <property type="entry name" value="pepN_strep_liv"/>
    <property type="match status" value="1"/>
</dbReference>
<feature type="domain" description="Aminopeptidase N-like N-terminal" evidence="16">
    <location>
        <begin position="109"/>
        <end position="198"/>
    </location>
</feature>
<evidence type="ECO:0000256" key="11">
    <source>
        <dbReference type="ARBA" id="ARBA00023049"/>
    </source>
</evidence>
<dbReference type="SUPFAM" id="SSF63737">
    <property type="entry name" value="Leukotriene A4 hydrolase N-terminal domain"/>
    <property type="match status" value="1"/>
</dbReference>